<dbReference type="Proteomes" id="UP000241890">
    <property type="component" value="Unassembled WGS sequence"/>
</dbReference>
<dbReference type="PROSITE" id="PS50889">
    <property type="entry name" value="S4"/>
    <property type="match status" value="1"/>
</dbReference>
<feature type="compositionally biased region" description="Polar residues" evidence="4">
    <location>
        <begin position="82"/>
        <end position="91"/>
    </location>
</feature>
<dbReference type="OrthoDB" id="440619at2759"/>
<gene>
    <name evidence="6" type="ORF">FCC1311_018972</name>
</gene>
<dbReference type="InterPro" id="IPR036986">
    <property type="entry name" value="S4_RNA-bd_sf"/>
</dbReference>
<organism evidence="6 7">
    <name type="scientific">Hondaea fermentalgiana</name>
    <dbReference type="NCBI Taxonomy" id="2315210"/>
    <lineage>
        <taxon>Eukaryota</taxon>
        <taxon>Sar</taxon>
        <taxon>Stramenopiles</taxon>
        <taxon>Bigyra</taxon>
        <taxon>Labyrinthulomycetes</taxon>
        <taxon>Thraustochytrida</taxon>
        <taxon>Thraustochytriidae</taxon>
        <taxon>Hondaea</taxon>
    </lineage>
</organism>
<dbReference type="Pfam" id="PF00849">
    <property type="entry name" value="PseudoU_synth_2"/>
    <property type="match status" value="1"/>
</dbReference>
<reference evidence="6 7" key="1">
    <citation type="submission" date="2017-12" db="EMBL/GenBank/DDBJ databases">
        <title>Sequencing, de novo assembly and annotation of complete genome of a new Thraustochytrid species, strain FCC1311.</title>
        <authorList>
            <person name="Sedici K."/>
            <person name="Godart F."/>
            <person name="Aiese Cigliano R."/>
            <person name="Sanseverino W."/>
            <person name="Barakat M."/>
            <person name="Ortet P."/>
            <person name="Marechal E."/>
            <person name="Cagnac O."/>
            <person name="Amato A."/>
        </authorList>
    </citation>
    <scope>NUCLEOTIDE SEQUENCE [LARGE SCALE GENOMIC DNA]</scope>
</reference>
<evidence type="ECO:0000256" key="1">
    <source>
        <dbReference type="ARBA" id="ARBA00008348"/>
    </source>
</evidence>
<dbReference type="InterPro" id="IPR020103">
    <property type="entry name" value="PsdUridine_synth_cat_dom_sf"/>
</dbReference>
<dbReference type="Gene3D" id="3.30.2350.10">
    <property type="entry name" value="Pseudouridine synthase"/>
    <property type="match status" value="1"/>
</dbReference>
<proteinExistence type="inferred from homology"/>
<feature type="compositionally biased region" description="Low complexity" evidence="4">
    <location>
        <begin position="59"/>
        <end position="72"/>
    </location>
</feature>
<feature type="region of interest" description="Disordered" evidence="4">
    <location>
        <begin position="59"/>
        <end position="91"/>
    </location>
</feature>
<evidence type="ECO:0000313" key="7">
    <source>
        <dbReference type="Proteomes" id="UP000241890"/>
    </source>
</evidence>
<dbReference type="Gene3D" id="3.10.290.10">
    <property type="entry name" value="RNA-binding S4 domain"/>
    <property type="match status" value="1"/>
</dbReference>
<evidence type="ECO:0000256" key="3">
    <source>
        <dbReference type="PROSITE-ProRule" id="PRU00182"/>
    </source>
</evidence>
<evidence type="ECO:0000259" key="5">
    <source>
        <dbReference type="SMART" id="SM00363"/>
    </source>
</evidence>
<keyword evidence="3" id="KW-0694">RNA-binding</keyword>
<feature type="domain" description="RNA-binding S4" evidence="5">
    <location>
        <begin position="96"/>
        <end position="155"/>
    </location>
</feature>
<comment type="caution">
    <text evidence="6">The sequence shown here is derived from an EMBL/GenBank/DDBJ whole genome shotgun (WGS) entry which is preliminary data.</text>
</comment>
<protein>
    <submittedName>
        <fullName evidence="6">Pseudouridine synthase</fullName>
    </submittedName>
</protein>
<dbReference type="GO" id="GO:0006364">
    <property type="term" value="P:rRNA processing"/>
    <property type="evidence" value="ECO:0007669"/>
    <property type="project" value="UniProtKB-ARBA"/>
</dbReference>
<dbReference type="InterPro" id="IPR018496">
    <property type="entry name" value="PsdUridine_synth_RsuA/RluB_CS"/>
</dbReference>
<dbReference type="PROSITE" id="PS01149">
    <property type="entry name" value="PSI_RSU"/>
    <property type="match status" value="1"/>
</dbReference>
<dbReference type="PANTHER" id="PTHR47683">
    <property type="entry name" value="PSEUDOURIDINE SYNTHASE FAMILY PROTEIN-RELATED"/>
    <property type="match status" value="1"/>
</dbReference>
<accession>A0A2R5G7A2</accession>
<evidence type="ECO:0000313" key="6">
    <source>
        <dbReference type="EMBL" id="GBG25678.1"/>
    </source>
</evidence>
<dbReference type="FunCoup" id="A0A2R5G7A2">
    <property type="interactions" value="9"/>
</dbReference>
<name>A0A2R5G7A2_9STRA</name>
<evidence type="ECO:0000256" key="4">
    <source>
        <dbReference type="SAM" id="MobiDB-lite"/>
    </source>
</evidence>
<dbReference type="SMART" id="SM00363">
    <property type="entry name" value="S4"/>
    <property type="match status" value="1"/>
</dbReference>
<dbReference type="PANTHER" id="PTHR47683:SF3">
    <property type="entry name" value="RIBOSOMAL LARGE SUBUNIT PSEUDOURIDINE SYNTHASE B"/>
    <property type="match status" value="1"/>
</dbReference>
<dbReference type="AlphaFoldDB" id="A0A2R5G7A2"/>
<dbReference type="InParanoid" id="A0A2R5G7A2"/>
<dbReference type="Pfam" id="PF01479">
    <property type="entry name" value="S4"/>
    <property type="match status" value="1"/>
</dbReference>
<dbReference type="EMBL" id="BEYU01000014">
    <property type="protein sequence ID" value="GBG25678.1"/>
    <property type="molecule type" value="Genomic_DNA"/>
</dbReference>
<dbReference type="InterPro" id="IPR002942">
    <property type="entry name" value="S4_RNA-bd"/>
</dbReference>
<keyword evidence="2" id="KW-0413">Isomerase</keyword>
<dbReference type="InterPro" id="IPR006145">
    <property type="entry name" value="PsdUridine_synth_RsuA/RluA"/>
</dbReference>
<keyword evidence="7" id="KW-1185">Reference proteome</keyword>
<dbReference type="GO" id="GO:0001522">
    <property type="term" value="P:pseudouridine synthesis"/>
    <property type="evidence" value="ECO:0007669"/>
    <property type="project" value="InterPro"/>
</dbReference>
<dbReference type="GO" id="GO:0009982">
    <property type="term" value="F:pseudouridine synthase activity"/>
    <property type="evidence" value="ECO:0007669"/>
    <property type="project" value="InterPro"/>
</dbReference>
<dbReference type="SUPFAM" id="SSF55174">
    <property type="entry name" value="Alpha-L RNA-binding motif"/>
    <property type="match status" value="1"/>
</dbReference>
<comment type="similarity">
    <text evidence="1">Belongs to the pseudouridine synthase RsuA family.</text>
</comment>
<dbReference type="GO" id="GO:0003723">
    <property type="term" value="F:RNA binding"/>
    <property type="evidence" value="ECO:0007669"/>
    <property type="project" value="UniProtKB-KW"/>
</dbReference>
<dbReference type="SUPFAM" id="SSF55120">
    <property type="entry name" value="Pseudouridine synthase"/>
    <property type="match status" value="1"/>
</dbReference>
<dbReference type="InterPro" id="IPR050343">
    <property type="entry name" value="RsuA_PseudoU_synthase"/>
</dbReference>
<evidence type="ECO:0000256" key="2">
    <source>
        <dbReference type="ARBA" id="ARBA00023235"/>
    </source>
</evidence>
<sequence>MRAARGLLRSHRTAAARWAAAPKRSSDLGLRQGSFFVSTYRVPPSQISASWTPTSALRSLSSSSTSGTTSSLNDENEHFEENQGNAATAETPKTSVRLAKYLADARVCSRREGERLIEEGKVLVNGGIGSVTSFVTDNDVITVDGEVVTKAAAEKFSGDVFLCYKLRGELVTYRDPKGRPTLFSRLESMGLPPNLISVGRLDFESEGLILLTTNGAFARYMELPQNNIVRKYRARVSRGVFTEKHQDRLIQGVTVENGTEYRPIVAVTRHTERKHRQQIKKEEKLKKNKSKPVEEIRHQWLDVLVTEGNVATSFVCGAEIYWQRLRIEALTM</sequence>
<dbReference type="CDD" id="cd00165">
    <property type="entry name" value="S4"/>
    <property type="match status" value="1"/>
</dbReference>